<feature type="transmembrane region" description="Helical" evidence="2">
    <location>
        <begin position="12"/>
        <end position="34"/>
    </location>
</feature>
<keyword evidence="2" id="KW-0472">Membrane</keyword>
<evidence type="ECO:0000256" key="1">
    <source>
        <dbReference type="SAM" id="Coils"/>
    </source>
</evidence>
<keyword evidence="4" id="KW-1185">Reference proteome</keyword>
<dbReference type="AlphaFoldDB" id="A0A1R2B2M6"/>
<proteinExistence type="predicted"/>
<dbReference type="Gene3D" id="3.30.450.20">
    <property type="entry name" value="PAS domain"/>
    <property type="match status" value="1"/>
</dbReference>
<dbReference type="CDD" id="cd18773">
    <property type="entry name" value="PDC1_HK_sensor"/>
    <property type="match status" value="1"/>
</dbReference>
<comment type="caution">
    <text evidence="3">The sequence shown here is derived from an EMBL/GenBank/DDBJ whole genome shotgun (WGS) entry which is preliminary data.</text>
</comment>
<name>A0A1R2B2M6_9CILI</name>
<dbReference type="InterPro" id="IPR029151">
    <property type="entry name" value="Sensor-like_sf"/>
</dbReference>
<organism evidence="3 4">
    <name type="scientific">Stentor coeruleus</name>
    <dbReference type="NCBI Taxonomy" id="5963"/>
    <lineage>
        <taxon>Eukaryota</taxon>
        <taxon>Sar</taxon>
        <taxon>Alveolata</taxon>
        <taxon>Ciliophora</taxon>
        <taxon>Postciliodesmatophora</taxon>
        <taxon>Heterotrichea</taxon>
        <taxon>Heterotrichida</taxon>
        <taxon>Stentoridae</taxon>
        <taxon>Stentor</taxon>
    </lineage>
</organism>
<keyword evidence="2" id="KW-1133">Transmembrane helix</keyword>
<evidence type="ECO:0000313" key="4">
    <source>
        <dbReference type="Proteomes" id="UP000187209"/>
    </source>
</evidence>
<reference evidence="3 4" key="1">
    <citation type="submission" date="2016-11" db="EMBL/GenBank/DDBJ databases">
        <title>The macronuclear genome of Stentor coeruleus: a giant cell with tiny introns.</title>
        <authorList>
            <person name="Slabodnick M."/>
            <person name="Ruby J.G."/>
            <person name="Reiff S.B."/>
            <person name="Swart E.C."/>
            <person name="Gosai S."/>
            <person name="Prabakaran S."/>
            <person name="Witkowska E."/>
            <person name="Larue G.E."/>
            <person name="Fisher S."/>
            <person name="Freeman R.M."/>
            <person name="Gunawardena J."/>
            <person name="Chu W."/>
            <person name="Stover N.A."/>
            <person name="Gregory B.D."/>
            <person name="Nowacki M."/>
            <person name="Derisi J."/>
            <person name="Roy S.W."/>
            <person name="Marshall W.F."/>
            <person name="Sood P."/>
        </authorList>
    </citation>
    <scope>NUCLEOTIDE SEQUENCE [LARGE SCALE GENOMIC DNA]</scope>
    <source>
        <strain evidence="3">WM001</strain>
    </source>
</reference>
<feature type="coiled-coil region" evidence="1">
    <location>
        <begin position="395"/>
        <end position="447"/>
    </location>
</feature>
<keyword evidence="2" id="KW-0812">Transmembrane</keyword>
<protein>
    <submittedName>
        <fullName evidence="3">Uncharacterized protein</fullName>
    </submittedName>
</protein>
<dbReference type="EMBL" id="MPUH01001039">
    <property type="protein sequence ID" value="OMJ70935.1"/>
    <property type="molecule type" value="Genomic_DNA"/>
</dbReference>
<dbReference type="Pfam" id="PF22673">
    <property type="entry name" value="MCP-like_PDC_1"/>
    <property type="match status" value="1"/>
</dbReference>
<dbReference type="SUPFAM" id="SSF103190">
    <property type="entry name" value="Sensory domain-like"/>
    <property type="match status" value="1"/>
</dbReference>
<sequence length="519" mass="59037">MGFREDFSRWSLGRQLQVVFISSAFFLTLILVVITKFQLDWLRNSIADSSTISIEESLLRQMQDLAKNKASFFASEITNYVDDLKVFHQIGVDILGYGDTDALTLTYGLPLIDTSLDPSMIDYGQGAFMSRQEALSPGGANLEHKVCSMDYFYPILYTQSYRKMYMGFEYDEIIYSYPAQYIEDRTFTPLVREWYYKASENPGDVIITEPYQDSTNGNWTFSVSQGIIESINKTIYGVSGIDINLDNFIDIASEIQILNKGFTLLVSTGGILVSMPSTWVQPDTSSTSLRIFDDTVTGVNSNKWASMQEAPDGTRFDFTDSNGTAYMSVKQSIQPKGINNITYYMIVCADKNEMHDPIVKIQDNFSNTYVMIFWIVVSVSSFVFSLISVLIYFVSRDLSKKLKRVEKVLARLIRKALFQRVTRGLSLGKLENTSKGIESLVEALKDKFHKIEDIEDSFSRYNWGNTRPNDMLLFTSWNECLYPYNEYNLNEVKWKDTLLGLNNVSAAGSMIKRVSGLGF</sequence>
<gene>
    <name evidence="3" type="ORF">SteCoe_30970</name>
</gene>
<dbReference type="OrthoDB" id="2150145at2759"/>
<accession>A0A1R2B2M6</accession>
<evidence type="ECO:0000313" key="3">
    <source>
        <dbReference type="EMBL" id="OMJ70935.1"/>
    </source>
</evidence>
<feature type="transmembrane region" description="Helical" evidence="2">
    <location>
        <begin position="371"/>
        <end position="394"/>
    </location>
</feature>
<keyword evidence="1" id="KW-0175">Coiled coil</keyword>
<evidence type="ECO:0000256" key="2">
    <source>
        <dbReference type="SAM" id="Phobius"/>
    </source>
</evidence>
<dbReference type="Proteomes" id="UP000187209">
    <property type="component" value="Unassembled WGS sequence"/>
</dbReference>